<comment type="caution">
    <text evidence="3">The sequence shown here is derived from an EMBL/GenBank/DDBJ whole genome shotgun (WGS) entry which is preliminary data.</text>
</comment>
<feature type="transmembrane region" description="Helical" evidence="2">
    <location>
        <begin position="113"/>
        <end position="134"/>
    </location>
</feature>
<evidence type="ECO:0000256" key="1">
    <source>
        <dbReference type="ARBA" id="ARBA00006528"/>
    </source>
</evidence>
<evidence type="ECO:0000313" key="5">
    <source>
        <dbReference type="Proteomes" id="UP000663855"/>
    </source>
</evidence>
<dbReference type="GO" id="GO:0005886">
    <property type="term" value="C:plasma membrane"/>
    <property type="evidence" value="ECO:0007669"/>
    <property type="project" value="TreeGrafter"/>
</dbReference>
<name>A0A815LW03_9BILA</name>
<evidence type="ECO:0000256" key="2">
    <source>
        <dbReference type="SAM" id="Phobius"/>
    </source>
</evidence>
<dbReference type="InterPro" id="IPR016833">
    <property type="entry name" value="Put_Na-Bile_cotransptr"/>
</dbReference>
<reference evidence="3" key="1">
    <citation type="submission" date="2021-02" db="EMBL/GenBank/DDBJ databases">
        <authorList>
            <person name="Nowell W R."/>
        </authorList>
    </citation>
    <scope>NUCLEOTIDE SEQUENCE</scope>
</reference>
<organism evidence="3 5">
    <name type="scientific">Rotaria magnacalcarata</name>
    <dbReference type="NCBI Taxonomy" id="392030"/>
    <lineage>
        <taxon>Eukaryota</taxon>
        <taxon>Metazoa</taxon>
        <taxon>Spiralia</taxon>
        <taxon>Gnathifera</taxon>
        <taxon>Rotifera</taxon>
        <taxon>Eurotatoria</taxon>
        <taxon>Bdelloidea</taxon>
        <taxon>Philodinida</taxon>
        <taxon>Philodinidae</taxon>
        <taxon>Rotaria</taxon>
    </lineage>
</organism>
<dbReference type="EMBL" id="CAJOBH010009324">
    <property type="protein sequence ID" value="CAF4138324.1"/>
    <property type="molecule type" value="Genomic_DNA"/>
</dbReference>
<dbReference type="AlphaFoldDB" id="A0A815LW03"/>
<dbReference type="Proteomes" id="UP000663855">
    <property type="component" value="Unassembled WGS sequence"/>
</dbReference>
<feature type="transmembrane region" description="Helical" evidence="2">
    <location>
        <begin position="42"/>
        <end position="66"/>
    </location>
</feature>
<gene>
    <name evidence="4" type="ORF">BYL167_LOCUS20894</name>
    <name evidence="3" type="ORF">CJN711_LOCUS22649</name>
</gene>
<dbReference type="Proteomes" id="UP000681967">
    <property type="component" value="Unassembled WGS sequence"/>
</dbReference>
<dbReference type="Gene3D" id="1.20.1530.20">
    <property type="match status" value="1"/>
</dbReference>
<keyword evidence="2" id="KW-0812">Transmembrane</keyword>
<keyword evidence="2" id="KW-1133">Transmembrane helix</keyword>
<dbReference type="Pfam" id="PF13593">
    <property type="entry name" value="SBF_like"/>
    <property type="match status" value="1"/>
</dbReference>
<comment type="similarity">
    <text evidence="1">Belongs to the bile acid:sodium symporter (BASS) (TC 2.A.28) family.</text>
</comment>
<keyword evidence="2" id="KW-0472">Membrane</keyword>
<dbReference type="PANTHER" id="PTHR18640">
    <property type="entry name" value="SOLUTE CARRIER FAMILY 10 MEMBER 7"/>
    <property type="match status" value="1"/>
</dbReference>
<dbReference type="PANTHER" id="PTHR18640:SF5">
    <property type="entry name" value="SODIUM_BILE ACID COTRANSPORTER 7"/>
    <property type="match status" value="1"/>
</dbReference>
<evidence type="ECO:0000313" key="3">
    <source>
        <dbReference type="EMBL" id="CAF1413973.1"/>
    </source>
</evidence>
<dbReference type="InterPro" id="IPR038770">
    <property type="entry name" value="Na+/solute_symporter_sf"/>
</dbReference>
<proteinExistence type="inferred from homology"/>
<protein>
    <submittedName>
        <fullName evidence="3">Uncharacterized protein</fullName>
    </submittedName>
</protein>
<dbReference type="EMBL" id="CAJNOV010010623">
    <property type="protein sequence ID" value="CAF1413973.1"/>
    <property type="molecule type" value="Genomic_DNA"/>
</dbReference>
<evidence type="ECO:0000313" key="4">
    <source>
        <dbReference type="EMBL" id="CAF4138324.1"/>
    </source>
</evidence>
<accession>A0A815LW03</accession>
<sequence>MDMREKFYFSELSSLALLTLVWSVFCTCFSTGSFKTIGTQDLIILILMDLVIYLFFSSFIFIITRLPIPYWQFSEKDSIAIMFCSASKTLAMGISVINALYGNTNQALTGLLSLPLIIYHAEQLIIGAIQVVLLKNWIKNKLKDNTNIQSINENEVKTDEVEIINVES</sequence>
<feature type="transmembrane region" description="Helical" evidence="2">
    <location>
        <begin position="78"/>
        <end position="101"/>
    </location>
</feature>